<accession>A0A1J1I3T3</accession>
<evidence type="ECO:0000313" key="2">
    <source>
        <dbReference type="EMBL" id="CRK94418.1"/>
    </source>
</evidence>
<evidence type="ECO:0000256" key="1">
    <source>
        <dbReference type="SAM" id="SignalP"/>
    </source>
</evidence>
<feature type="chain" id="PRO_5013380421" evidence="1">
    <location>
        <begin position="24"/>
        <end position="172"/>
    </location>
</feature>
<gene>
    <name evidence="2" type="ORF">CLUMA_CG007925</name>
</gene>
<name>A0A1J1I3T3_9DIPT</name>
<dbReference type="PANTHER" id="PTHR20898">
    <property type="entry name" value="DAEDALUS ON 3-RELATED-RELATED"/>
    <property type="match status" value="1"/>
</dbReference>
<evidence type="ECO:0000313" key="3">
    <source>
        <dbReference type="Proteomes" id="UP000183832"/>
    </source>
</evidence>
<feature type="signal peptide" evidence="1">
    <location>
        <begin position="1"/>
        <end position="23"/>
    </location>
</feature>
<organism evidence="2 3">
    <name type="scientific">Clunio marinus</name>
    <dbReference type="NCBI Taxonomy" id="568069"/>
    <lineage>
        <taxon>Eukaryota</taxon>
        <taxon>Metazoa</taxon>
        <taxon>Ecdysozoa</taxon>
        <taxon>Arthropoda</taxon>
        <taxon>Hexapoda</taxon>
        <taxon>Insecta</taxon>
        <taxon>Pterygota</taxon>
        <taxon>Neoptera</taxon>
        <taxon>Endopterygota</taxon>
        <taxon>Diptera</taxon>
        <taxon>Nematocera</taxon>
        <taxon>Chironomoidea</taxon>
        <taxon>Chironomidae</taxon>
        <taxon>Clunio</taxon>
    </lineage>
</organism>
<protein>
    <submittedName>
        <fullName evidence="2">CLUMA_CG007925, isoform A</fullName>
    </submittedName>
</protein>
<dbReference type="AlphaFoldDB" id="A0A1J1I3T3"/>
<keyword evidence="1" id="KW-0732">Signal</keyword>
<proteinExistence type="predicted"/>
<dbReference type="EMBL" id="CVRI01000038">
    <property type="protein sequence ID" value="CRK94418.1"/>
    <property type="molecule type" value="Genomic_DNA"/>
</dbReference>
<reference evidence="2 3" key="1">
    <citation type="submission" date="2015-04" db="EMBL/GenBank/DDBJ databases">
        <authorList>
            <person name="Syromyatnikov M.Y."/>
            <person name="Popov V.N."/>
        </authorList>
    </citation>
    <scope>NUCLEOTIDE SEQUENCE [LARGE SCALE GENOMIC DNA]</scope>
</reference>
<dbReference type="Proteomes" id="UP000183832">
    <property type="component" value="Unassembled WGS sequence"/>
</dbReference>
<dbReference type="PANTHER" id="PTHR20898:SF0">
    <property type="entry name" value="DAEDALUS ON 3-RELATED"/>
    <property type="match status" value="1"/>
</dbReference>
<keyword evidence="3" id="KW-1185">Reference proteome</keyword>
<dbReference type="OrthoDB" id="7797129at2759"/>
<sequence>MKHHILYFCLLTSVIFFHIIIKAEKVFNPLDQKIYVRGVQCNFSERFVYPNYTCYAKSYNRSFSTINVRAFMKKPVNKIFFSMKLYYKYVTVYREVMQFPRFEFCSLMDFGTSNKLSLEIKDQPIVSETIPSLIPSGDYKMTFSWYTEKGVWFQHTTDYLTVDSPLKESFGK</sequence>